<accession>A0AAV7VPQ3</accession>
<name>A0AAV7VPQ3_PLEWA</name>
<reference evidence="2" key="1">
    <citation type="journal article" date="2022" name="bioRxiv">
        <title>Sequencing and chromosome-scale assembly of the giantPleurodeles waltlgenome.</title>
        <authorList>
            <person name="Brown T."/>
            <person name="Elewa A."/>
            <person name="Iarovenko S."/>
            <person name="Subramanian E."/>
            <person name="Araus A.J."/>
            <person name="Petzold A."/>
            <person name="Susuki M."/>
            <person name="Suzuki K.-i.T."/>
            <person name="Hayashi T."/>
            <person name="Toyoda A."/>
            <person name="Oliveira C."/>
            <person name="Osipova E."/>
            <person name="Leigh N.D."/>
            <person name="Simon A."/>
            <person name="Yun M.H."/>
        </authorList>
    </citation>
    <scope>NUCLEOTIDE SEQUENCE</scope>
    <source>
        <strain evidence="2">20211129_DDA</strain>
        <tissue evidence="2">Liver</tissue>
    </source>
</reference>
<evidence type="ECO:0000313" key="2">
    <source>
        <dbReference type="EMBL" id="KAJ1202664.1"/>
    </source>
</evidence>
<dbReference type="Proteomes" id="UP001066276">
    <property type="component" value="Chromosome 2_1"/>
</dbReference>
<sequence length="176" mass="18382">MCRSTVRSPTRTTRTSETRQFQAPGEALGGRLRHWGRAALELCRVRRGSARIPLRGNPGRVGTGKFPGKESREPDSTTMRLSSPSLTKGGKASKVVGVVGARGTAKLSTGKAPGKVPGEPDSAVTRLSLSLLNTGKISKVVGVVGARDTADKSPSPPLPSVNTLQEGAGFGRGKKR</sequence>
<dbReference type="EMBL" id="JANPWB010000003">
    <property type="protein sequence ID" value="KAJ1202664.1"/>
    <property type="molecule type" value="Genomic_DNA"/>
</dbReference>
<feature type="compositionally biased region" description="Polar residues" evidence="1">
    <location>
        <begin position="76"/>
        <end position="86"/>
    </location>
</feature>
<gene>
    <name evidence="2" type="ORF">NDU88_006461</name>
</gene>
<dbReference type="AlphaFoldDB" id="A0AAV7VPQ3"/>
<evidence type="ECO:0000313" key="3">
    <source>
        <dbReference type="Proteomes" id="UP001066276"/>
    </source>
</evidence>
<feature type="region of interest" description="Disordered" evidence="1">
    <location>
        <begin position="147"/>
        <end position="176"/>
    </location>
</feature>
<organism evidence="2 3">
    <name type="scientific">Pleurodeles waltl</name>
    <name type="common">Iberian ribbed newt</name>
    <dbReference type="NCBI Taxonomy" id="8319"/>
    <lineage>
        <taxon>Eukaryota</taxon>
        <taxon>Metazoa</taxon>
        <taxon>Chordata</taxon>
        <taxon>Craniata</taxon>
        <taxon>Vertebrata</taxon>
        <taxon>Euteleostomi</taxon>
        <taxon>Amphibia</taxon>
        <taxon>Batrachia</taxon>
        <taxon>Caudata</taxon>
        <taxon>Salamandroidea</taxon>
        <taxon>Salamandridae</taxon>
        <taxon>Pleurodelinae</taxon>
        <taxon>Pleurodeles</taxon>
    </lineage>
</organism>
<feature type="region of interest" description="Disordered" evidence="1">
    <location>
        <begin position="1"/>
        <end position="21"/>
    </location>
</feature>
<evidence type="ECO:0000256" key="1">
    <source>
        <dbReference type="SAM" id="MobiDB-lite"/>
    </source>
</evidence>
<proteinExistence type="predicted"/>
<feature type="compositionally biased region" description="Low complexity" evidence="1">
    <location>
        <begin position="1"/>
        <end position="19"/>
    </location>
</feature>
<protein>
    <submittedName>
        <fullName evidence="2">Uncharacterized protein</fullName>
    </submittedName>
</protein>
<feature type="region of interest" description="Disordered" evidence="1">
    <location>
        <begin position="54"/>
        <end position="92"/>
    </location>
</feature>
<keyword evidence="3" id="KW-1185">Reference proteome</keyword>
<comment type="caution">
    <text evidence="2">The sequence shown here is derived from an EMBL/GenBank/DDBJ whole genome shotgun (WGS) entry which is preliminary data.</text>
</comment>